<feature type="domain" description="CarD-like/TRCF RNAP-interacting" evidence="1">
    <location>
        <begin position="1"/>
        <end position="111"/>
    </location>
</feature>
<accession>A0A285UNR3</accession>
<dbReference type="PANTHER" id="PTHR38447:SF1">
    <property type="entry name" value="RNA POLYMERASE-BINDING TRANSCRIPTION FACTOR CARD"/>
    <property type="match status" value="1"/>
</dbReference>
<dbReference type="Proteomes" id="UP000219252">
    <property type="component" value="Unassembled WGS sequence"/>
</dbReference>
<organism evidence="2 3">
    <name type="scientific">Ureibacillus acetophenoni</name>
    <dbReference type="NCBI Taxonomy" id="614649"/>
    <lineage>
        <taxon>Bacteria</taxon>
        <taxon>Bacillati</taxon>
        <taxon>Bacillota</taxon>
        <taxon>Bacilli</taxon>
        <taxon>Bacillales</taxon>
        <taxon>Caryophanaceae</taxon>
        <taxon>Ureibacillus</taxon>
    </lineage>
</organism>
<dbReference type="AlphaFoldDB" id="A0A285UNR3"/>
<dbReference type="RefSeq" id="WP_097150765.1">
    <property type="nucleotide sequence ID" value="NZ_OBQC01000015.1"/>
</dbReference>
<gene>
    <name evidence="2" type="ORF">SAMN05877842_11596</name>
</gene>
<dbReference type="Gene3D" id="2.40.10.170">
    <property type="match status" value="1"/>
</dbReference>
<dbReference type="PANTHER" id="PTHR38447">
    <property type="entry name" value="TRANSCRIPTION FACTOR YDEB-RELATED"/>
    <property type="match status" value="1"/>
</dbReference>
<dbReference type="Pfam" id="PF02559">
    <property type="entry name" value="CarD_TRCF_RID"/>
    <property type="match status" value="1"/>
</dbReference>
<dbReference type="OrthoDB" id="9786074at2"/>
<dbReference type="SMART" id="SM01058">
    <property type="entry name" value="CarD_TRCF"/>
    <property type="match status" value="1"/>
</dbReference>
<evidence type="ECO:0000313" key="3">
    <source>
        <dbReference type="Proteomes" id="UP000219252"/>
    </source>
</evidence>
<keyword evidence="3" id="KW-1185">Reference proteome</keyword>
<dbReference type="InterPro" id="IPR048792">
    <property type="entry name" value="CarD_C"/>
</dbReference>
<dbReference type="GO" id="GO:0009303">
    <property type="term" value="P:rRNA transcription"/>
    <property type="evidence" value="ECO:0007669"/>
    <property type="project" value="TreeGrafter"/>
</dbReference>
<reference evidence="3" key="1">
    <citation type="submission" date="2017-08" db="EMBL/GenBank/DDBJ databases">
        <authorList>
            <person name="Varghese N."/>
            <person name="Submissions S."/>
        </authorList>
    </citation>
    <scope>NUCLEOTIDE SEQUENCE [LARGE SCALE GENOMIC DNA]</scope>
    <source>
        <strain evidence="3">JC23</strain>
    </source>
</reference>
<evidence type="ECO:0000313" key="2">
    <source>
        <dbReference type="EMBL" id="SOC43347.1"/>
    </source>
</evidence>
<dbReference type="InterPro" id="IPR052531">
    <property type="entry name" value="CarD-like_regulator"/>
</dbReference>
<dbReference type="InterPro" id="IPR003711">
    <property type="entry name" value="CarD-like/TRCF_RID"/>
</dbReference>
<dbReference type="Pfam" id="PF21095">
    <property type="entry name" value="CarD_C"/>
    <property type="match status" value="1"/>
</dbReference>
<dbReference type="InterPro" id="IPR042215">
    <property type="entry name" value="CarD-like_C"/>
</dbReference>
<protein>
    <submittedName>
        <fullName evidence="2">CarD family transcriptional regulator</fullName>
    </submittedName>
</protein>
<proteinExistence type="predicted"/>
<dbReference type="SUPFAM" id="SSF141259">
    <property type="entry name" value="CarD-like"/>
    <property type="match status" value="1"/>
</dbReference>
<sequence length="166" mass="19191">MYSVGDLIMYSSHGICEIDDITEKNFSNQTKTYYVMHPINNAQLVINVPIHSDKINLQDVVNKATAQKIIDSFEHPGVDWIEKNNHRIHIYSEAIKHGDRYEIAKIVNTLMVKQHELQLFEKKLSSQDMKLLTSIQNILFSELALSLETTSDDIYNRVVECLKQQI</sequence>
<dbReference type="InterPro" id="IPR036101">
    <property type="entry name" value="CarD-like/TRCF_RID_sf"/>
</dbReference>
<dbReference type="Gene3D" id="1.20.58.1290">
    <property type="entry name" value="CarD-like, C-terminal domain"/>
    <property type="match status" value="1"/>
</dbReference>
<evidence type="ECO:0000259" key="1">
    <source>
        <dbReference type="SMART" id="SM01058"/>
    </source>
</evidence>
<dbReference type="EMBL" id="OBQC01000015">
    <property type="protein sequence ID" value="SOC43347.1"/>
    <property type="molecule type" value="Genomic_DNA"/>
</dbReference>
<name>A0A285UNR3_9BACL</name>